<dbReference type="GO" id="GO:0004672">
    <property type="term" value="F:protein kinase activity"/>
    <property type="evidence" value="ECO:0007669"/>
    <property type="project" value="InterPro"/>
</dbReference>
<dbReference type="SUPFAM" id="SSF56112">
    <property type="entry name" value="Protein kinase-like (PK-like)"/>
    <property type="match status" value="1"/>
</dbReference>
<reference evidence="3" key="1">
    <citation type="submission" date="2022-12" db="EMBL/GenBank/DDBJ databases">
        <title>Draft genome assemblies for two species of Escallonia (Escalloniales).</title>
        <authorList>
            <person name="Chanderbali A."/>
            <person name="Dervinis C."/>
            <person name="Anghel I."/>
            <person name="Soltis D."/>
            <person name="Soltis P."/>
            <person name="Zapata F."/>
        </authorList>
    </citation>
    <scope>NUCLEOTIDE SEQUENCE</scope>
    <source>
        <strain evidence="3">UCBG64.0493</strain>
        <tissue evidence="3">Leaf</tissue>
    </source>
</reference>
<evidence type="ECO:0000256" key="1">
    <source>
        <dbReference type="SAM" id="MobiDB-lite"/>
    </source>
</evidence>
<proteinExistence type="predicted"/>
<feature type="compositionally biased region" description="Basic and acidic residues" evidence="1">
    <location>
        <begin position="1"/>
        <end position="32"/>
    </location>
</feature>
<feature type="domain" description="Serine-threonine/tyrosine-protein kinase catalytic" evidence="2">
    <location>
        <begin position="258"/>
        <end position="307"/>
    </location>
</feature>
<gene>
    <name evidence="3" type="ORF">RJ639_022930</name>
</gene>
<dbReference type="Gene3D" id="1.10.510.10">
    <property type="entry name" value="Transferase(Phosphotransferase) domain 1"/>
    <property type="match status" value="1"/>
</dbReference>
<name>A0AA88UYZ0_9ASTE</name>
<evidence type="ECO:0000313" key="3">
    <source>
        <dbReference type="EMBL" id="KAK2998429.1"/>
    </source>
</evidence>
<keyword evidence="4" id="KW-1185">Reference proteome</keyword>
<dbReference type="Proteomes" id="UP001188597">
    <property type="component" value="Unassembled WGS sequence"/>
</dbReference>
<dbReference type="InterPro" id="IPR011009">
    <property type="entry name" value="Kinase-like_dom_sf"/>
</dbReference>
<sequence length="317" mass="35526">MMIVERLEDFKQCERLRSPRHEHAKGRGDGKSKSGSPKATDDEQNGDEGRCRHYKREKKHEGSRKQGDSRDYKAHRGPRGGCFYGAGPHCGRYCPHKEVIKNVDLRIGRWTGKKDFNIIDMDELGVVLGMDFMENSSATLNPYCVVMMMAGKEGQPKWMIPLVSKDGANARKGITVLQLDEGLKLCYVEWQMGPRTYAVDMLTKTITTEKWSAFLPLKGMQGGVPEEGIEGILQFPQGVDDGRSGEVYDSGSVGRDGYMAPECTIHGQFSEKSDVFSFGVLVLEIISGQKNYSCQRSEKDLISYVSSYSQYALYMTP</sequence>
<dbReference type="PANTHER" id="PTHR27006">
    <property type="entry name" value="PROMASTIGOTE SURFACE ANTIGEN PROTEIN PSA"/>
    <property type="match status" value="1"/>
</dbReference>
<dbReference type="EMBL" id="JAVXUP010003656">
    <property type="protein sequence ID" value="KAK2998429.1"/>
    <property type="molecule type" value="Genomic_DNA"/>
</dbReference>
<comment type="caution">
    <text evidence="3">The sequence shown here is derived from an EMBL/GenBank/DDBJ whole genome shotgun (WGS) entry which is preliminary data.</text>
</comment>
<dbReference type="AlphaFoldDB" id="A0AA88UYZ0"/>
<evidence type="ECO:0000313" key="4">
    <source>
        <dbReference type="Proteomes" id="UP001188597"/>
    </source>
</evidence>
<dbReference type="Pfam" id="PF07714">
    <property type="entry name" value="PK_Tyr_Ser-Thr"/>
    <property type="match status" value="1"/>
</dbReference>
<accession>A0AA88UYZ0</accession>
<protein>
    <recommendedName>
        <fullName evidence="2">Serine-threonine/tyrosine-protein kinase catalytic domain-containing protein</fullName>
    </recommendedName>
</protein>
<feature type="compositionally biased region" description="Basic and acidic residues" evidence="1">
    <location>
        <begin position="59"/>
        <end position="74"/>
    </location>
</feature>
<evidence type="ECO:0000259" key="2">
    <source>
        <dbReference type="Pfam" id="PF07714"/>
    </source>
</evidence>
<dbReference type="PANTHER" id="PTHR27006:SF634">
    <property type="entry name" value="RECEPTOR-LIKE SERINE_THREONINE-PROTEIN KINASE"/>
    <property type="match status" value="1"/>
</dbReference>
<organism evidence="3 4">
    <name type="scientific">Escallonia herrerae</name>
    <dbReference type="NCBI Taxonomy" id="1293975"/>
    <lineage>
        <taxon>Eukaryota</taxon>
        <taxon>Viridiplantae</taxon>
        <taxon>Streptophyta</taxon>
        <taxon>Embryophyta</taxon>
        <taxon>Tracheophyta</taxon>
        <taxon>Spermatophyta</taxon>
        <taxon>Magnoliopsida</taxon>
        <taxon>eudicotyledons</taxon>
        <taxon>Gunneridae</taxon>
        <taxon>Pentapetalae</taxon>
        <taxon>asterids</taxon>
        <taxon>campanulids</taxon>
        <taxon>Escalloniales</taxon>
        <taxon>Escalloniaceae</taxon>
        <taxon>Escallonia</taxon>
    </lineage>
</organism>
<dbReference type="InterPro" id="IPR001245">
    <property type="entry name" value="Ser-Thr/Tyr_kinase_cat_dom"/>
</dbReference>
<feature type="region of interest" description="Disordered" evidence="1">
    <location>
        <begin position="1"/>
        <end position="74"/>
    </location>
</feature>